<organism evidence="2 3">
    <name type="scientific">Planktothrix agardhii (strain NIVA-CYA 126/8)</name>
    <dbReference type="NCBI Taxonomy" id="388467"/>
    <lineage>
        <taxon>Bacteria</taxon>
        <taxon>Bacillati</taxon>
        <taxon>Cyanobacteriota</taxon>
        <taxon>Cyanophyceae</taxon>
        <taxon>Oscillatoriophycideae</taxon>
        <taxon>Oscillatoriales</taxon>
        <taxon>Microcoleaceae</taxon>
        <taxon>Planktothrix</taxon>
    </lineage>
</organism>
<evidence type="ECO:0000256" key="1">
    <source>
        <dbReference type="SAM" id="MobiDB-lite"/>
    </source>
</evidence>
<accession>A0A073CJT3</accession>
<keyword evidence="3" id="KW-1185">Reference proteome</keyword>
<feature type="compositionally biased region" description="Basic residues" evidence="1">
    <location>
        <begin position="50"/>
        <end position="64"/>
    </location>
</feature>
<dbReference type="AlphaFoldDB" id="A0A073CJT3"/>
<dbReference type="PATRIC" id="fig|388467.6.peg.3099"/>
<dbReference type="Proteomes" id="UP000027395">
    <property type="component" value="Chromosome"/>
</dbReference>
<evidence type="ECO:0000313" key="2">
    <source>
        <dbReference type="EMBL" id="KEI67973.1"/>
    </source>
</evidence>
<evidence type="ECO:0000313" key="3">
    <source>
        <dbReference type="Proteomes" id="UP000027395"/>
    </source>
</evidence>
<dbReference type="GeneID" id="77288394"/>
<dbReference type="HOGENOM" id="CLU_2863963_0_0_3"/>
<feature type="region of interest" description="Disordered" evidence="1">
    <location>
        <begin position="33"/>
        <end position="64"/>
    </location>
</feature>
<protein>
    <submittedName>
        <fullName evidence="2">Uncharacterized protein</fullName>
    </submittedName>
</protein>
<proteinExistence type="predicted"/>
<gene>
    <name evidence="2" type="ORF">A19Y_3156</name>
</gene>
<dbReference type="EMBL" id="CM002803">
    <property type="protein sequence ID" value="KEI67973.1"/>
    <property type="molecule type" value="Genomic_DNA"/>
</dbReference>
<name>A0A073CJT3_PLAA1</name>
<sequence length="64" mass="7265">MTDSIGAIEWGRRSQLKKPGFSDNSSIAAEILFRDPVSHPHAIATPSPTKTHRDRPSKRKRDRR</sequence>
<dbReference type="RefSeq" id="WP_144018185.1">
    <property type="nucleotide sequence ID" value="NZ_CM002803.1"/>
</dbReference>
<dbReference type="STRING" id="388467.A19Y_3156"/>
<reference evidence="2 3" key="1">
    <citation type="journal article" date="2014" name="Appl. Environ. Microbiol.">
        <title>Elucidation of insertion elements encoded on plasmids and in vitro construction of shuttle vectors from the toxic cyanobacterium Planktothrix.</title>
        <authorList>
            <person name="Christiansen G."/>
            <person name="Goesmann A."/>
            <person name="Kurmayer R."/>
        </authorList>
    </citation>
    <scope>NUCLEOTIDE SEQUENCE [LARGE SCALE GENOMIC DNA]</scope>
    <source>
        <strain evidence="2 3">NIVA-CYA 126/8</strain>
    </source>
</reference>